<evidence type="ECO:0000313" key="3">
    <source>
        <dbReference type="Proteomes" id="UP001596915"/>
    </source>
</evidence>
<name>A0ABW2WNN1_9ACTN</name>
<keyword evidence="3" id="KW-1185">Reference proteome</keyword>
<evidence type="ECO:0000313" key="2">
    <source>
        <dbReference type="EMBL" id="MFD0622528.1"/>
    </source>
</evidence>
<reference evidence="2" key="1">
    <citation type="journal article" date="2014" name="Int. J. Syst. Evol. Microbiol.">
        <title>Complete genome of a new Firmicutes species belonging to the dominant human colonic microbiota ('Ruminococcus bicirculans') reveals two chromosomes and a selective capacity to utilize plant glucans.</title>
        <authorList>
            <consortium name="NISC Comparative Sequencing Program"/>
            <person name="Wegmann U."/>
            <person name="Louis P."/>
            <person name="Goesmann A."/>
            <person name="Henrissat B."/>
            <person name="Duncan S.H."/>
            <person name="Flint H.J."/>
        </authorList>
    </citation>
    <scope>NUCLEOTIDE SEQUENCE</scope>
    <source>
        <strain evidence="2">JCM 12607</strain>
    </source>
</reference>
<proteinExistence type="predicted"/>
<sequence>MRTAMSAGYAARGRGGIHELLDIETARATADTLITLHDDLATGSGISGPAARRAIHAAARAPTFAGSIRTHRQARDILADPALTVYDNPRSFLMCVYNRDRALCHRLDVTDAPSLDRCQPSCANIARTDRHADELAHHAQTLEKQAAAEAVPGPLADRLTRRADHLRGLADRHNSDRIHSQEPTA</sequence>
<comment type="caution">
    <text evidence="2">The sequence shown here is derived from an EMBL/GenBank/DDBJ whole genome shotgun (WGS) entry which is preliminary data.</text>
</comment>
<evidence type="ECO:0000313" key="1">
    <source>
        <dbReference type="EMBL" id="MFD0621938.1"/>
    </source>
</evidence>
<dbReference type="EMBL" id="JBHTGL010000007">
    <property type="protein sequence ID" value="MFD0622528.1"/>
    <property type="molecule type" value="Genomic_DNA"/>
</dbReference>
<protein>
    <submittedName>
        <fullName evidence="2">Uncharacterized protein</fullName>
    </submittedName>
</protein>
<reference evidence="2" key="3">
    <citation type="submission" date="2024-09" db="EMBL/GenBank/DDBJ databases">
        <authorList>
            <person name="Sun Q."/>
            <person name="Mori K."/>
        </authorList>
    </citation>
    <scope>NUCLEOTIDE SEQUENCE</scope>
    <source>
        <strain evidence="2">JCM 12607</strain>
    </source>
</reference>
<dbReference type="Proteomes" id="UP001596915">
    <property type="component" value="Unassembled WGS sequence"/>
</dbReference>
<accession>A0ABW2WNN1</accession>
<gene>
    <name evidence="1" type="ORF">ACFQ2K_03120</name>
    <name evidence="2" type="ORF">ACFQ2K_06445</name>
</gene>
<organism evidence="2 3">
    <name type="scientific">Streptomyces sanglieri</name>
    <dbReference type="NCBI Taxonomy" id="193460"/>
    <lineage>
        <taxon>Bacteria</taxon>
        <taxon>Bacillati</taxon>
        <taxon>Actinomycetota</taxon>
        <taxon>Actinomycetes</taxon>
        <taxon>Kitasatosporales</taxon>
        <taxon>Streptomycetaceae</taxon>
        <taxon>Streptomyces</taxon>
    </lineage>
</organism>
<reference evidence="3" key="2">
    <citation type="journal article" date="2019" name="Int. J. Syst. Evol. Microbiol.">
        <title>The Global Catalogue of Microorganisms (GCM) 10K type strain sequencing project: providing services to taxonomists for standard genome sequencing and annotation.</title>
        <authorList>
            <consortium name="The Broad Institute Genomics Platform"/>
            <consortium name="The Broad Institute Genome Sequencing Center for Infectious Disease"/>
            <person name="Wu L."/>
            <person name="Ma J."/>
        </authorList>
    </citation>
    <scope>NUCLEOTIDE SEQUENCE [LARGE SCALE GENOMIC DNA]</scope>
    <source>
        <strain evidence="3">JCM 12607</strain>
    </source>
</reference>
<dbReference type="EMBL" id="JBHTGL010000005">
    <property type="protein sequence ID" value="MFD0621938.1"/>
    <property type="molecule type" value="Genomic_DNA"/>
</dbReference>